<dbReference type="HOGENOM" id="CLU_1192463_0_0_1"/>
<protein>
    <submittedName>
        <fullName evidence="2">Uncharacterized protein</fullName>
    </submittedName>
</protein>
<dbReference type="AlphaFoldDB" id="E9J9F1"/>
<reference evidence="2" key="1">
    <citation type="journal article" date="2011" name="Proc. Natl. Acad. Sci. U.S.A.">
        <title>The genome of the fire ant Solenopsis invicta.</title>
        <authorList>
            <person name="Wurm Y."/>
            <person name="Wang J."/>
            <person name="Riba-Grognuz O."/>
            <person name="Corona M."/>
            <person name="Nygaard S."/>
            <person name="Hunt B.G."/>
            <person name="Ingram K.K."/>
            <person name="Falquet L."/>
            <person name="Nipitwattanaphon M."/>
            <person name="Gotzek D."/>
            <person name="Dijkstra M.B."/>
            <person name="Oettler J."/>
            <person name="Comtesse F."/>
            <person name="Shih C.J."/>
            <person name="Wu W.J."/>
            <person name="Yang C.C."/>
            <person name="Thomas J."/>
            <person name="Beaudoing E."/>
            <person name="Pradervand S."/>
            <person name="Flegel V."/>
            <person name="Cook E.D."/>
            <person name="Fabbretti R."/>
            <person name="Stockinger H."/>
            <person name="Long L."/>
            <person name="Farmerie W.G."/>
            <person name="Oakey J."/>
            <person name="Boomsma J.J."/>
            <person name="Pamilo P."/>
            <person name="Yi S.V."/>
            <person name="Heinze J."/>
            <person name="Goodisman M.A."/>
            <person name="Farinelli L."/>
            <person name="Harshman K."/>
            <person name="Hulo N."/>
            <person name="Cerutti L."/>
            <person name="Xenarios I."/>
            <person name="Shoemaker D."/>
            <person name="Keller L."/>
        </authorList>
    </citation>
    <scope>NUCLEOTIDE SEQUENCE [LARGE SCALE GENOMIC DNA]</scope>
</reference>
<dbReference type="EMBL" id="GL769294">
    <property type="protein sequence ID" value="EFZ10553.1"/>
    <property type="molecule type" value="Genomic_DNA"/>
</dbReference>
<feature type="region of interest" description="Disordered" evidence="1">
    <location>
        <begin position="138"/>
        <end position="200"/>
    </location>
</feature>
<organism>
    <name type="scientific">Solenopsis invicta</name>
    <name type="common">Red imported fire ant</name>
    <name type="synonym">Solenopsis wagneri</name>
    <dbReference type="NCBI Taxonomy" id="13686"/>
    <lineage>
        <taxon>Eukaryota</taxon>
        <taxon>Metazoa</taxon>
        <taxon>Ecdysozoa</taxon>
        <taxon>Arthropoda</taxon>
        <taxon>Hexapoda</taxon>
        <taxon>Insecta</taxon>
        <taxon>Pterygota</taxon>
        <taxon>Neoptera</taxon>
        <taxon>Endopterygota</taxon>
        <taxon>Hymenoptera</taxon>
        <taxon>Apocrita</taxon>
        <taxon>Aculeata</taxon>
        <taxon>Formicoidea</taxon>
        <taxon>Formicidae</taxon>
        <taxon>Myrmicinae</taxon>
        <taxon>Solenopsis</taxon>
    </lineage>
</organism>
<feature type="non-terminal residue" evidence="2">
    <location>
        <position position="1"/>
    </location>
</feature>
<feature type="compositionally biased region" description="Low complexity" evidence="1">
    <location>
        <begin position="163"/>
        <end position="191"/>
    </location>
</feature>
<gene>
    <name evidence="2" type="ORF">SINV_11341</name>
</gene>
<evidence type="ECO:0000256" key="1">
    <source>
        <dbReference type="SAM" id="MobiDB-lite"/>
    </source>
</evidence>
<sequence length="233" mass="24886">TTYATLLTKFETKDDLAALAPLKLNKELAAVLSPSVIKRDEYQALSQAQVGACFNAFGSGISLLLKPEAVCDLSSEARSVLTLFAEGVHLLADHHYRLSLARRAFTKPSLNIVGKNAADAAPIDEFLFENKSRSSEIHIAGRKKDSATDAPDTSAVKSTPFDQTSSGKQSGSCSSVVGSSTRSFLLQEPPQSSQPPLPLLVSISASTPSLNDVRTAGRLSNYYAQRSEITNDP</sequence>
<accession>E9J9F1</accession>
<proteinExistence type="predicted"/>
<feature type="non-terminal residue" evidence="2">
    <location>
        <position position="233"/>
    </location>
</feature>
<evidence type="ECO:0000313" key="2">
    <source>
        <dbReference type="EMBL" id="EFZ10553.1"/>
    </source>
</evidence>
<name>E9J9F1_SOLIN</name>